<accession>A0AAJ0MC68</accession>
<proteinExistence type="predicted"/>
<evidence type="ECO:0000259" key="2">
    <source>
        <dbReference type="PROSITE" id="PS50280"/>
    </source>
</evidence>
<dbReference type="Proteomes" id="UP001275084">
    <property type="component" value="Unassembled WGS sequence"/>
</dbReference>
<reference evidence="3" key="1">
    <citation type="journal article" date="2023" name="Mol. Phylogenet. Evol.">
        <title>Genome-scale phylogeny and comparative genomics of the fungal order Sordariales.</title>
        <authorList>
            <person name="Hensen N."/>
            <person name="Bonometti L."/>
            <person name="Westerberg I."/>
            <person name="Brannstrom I.O."/>
            <person name="Guillou S."/>
            <person name="Cros-Aarteil S."/>
            <person name="Calhoun S."/>
            <person name="Haridas S."/>
            <person name="Kuo A."/>
            <person name="Mondo S."/>
            <person name="Pangilinan J."/>
            <person name="Riley R."/>
            <person name="LaButti K."/>
            <person name="Andreopoulos B."/>
            <person name="Lipzen A."/>
            <person name="Chen C."/>
            <person name="Yan M."/>
            <person name="Daum C."/>
            <person name="Ng V."/>
            <person name="Clum A."/>
            <person name="Steindorff A."/>
            <person name="Ohm R.A."/>
            <person name="Martin F."/>
            <person name="Silar P."/>
            <person name="Natvig D.O."/>
            <person name="Lalanne C."/>
            <person name="Gautier V."/>
            <person name="Ament-Velasquez S.L."/>
            <person name="Kruys A."/>
            <person name="Hutchinson M.I."/>
            <person name="Powell A.J."/>
            <person name="Barry K."/>
            <person name="Miller A.N."/>
            <person name="Grigoriev I.V."/>
            <person name="Debuchy R."/>
            <person name="Gladieux P."/>
            <person name="Hiltunen Thoren M."/>
            <person name="Johannesson H."/>
        </authorList>
    </citation>
    <scope>NUCLEOTIDE SEQUENCE</scope>
    <source>
        <strain evidence="3">CBS 955.72</strain>
    </source>
</reference>
<evidence type="ECO:0000313" key="4">
    <source>
        <dbReference type="Proteomes" id="UP001275084"/>
    </source>
</evidence>
<dbReference type="AlphaFoldDB" id="A0AAJ0MC68"/>
<evidence type="ECO:0000313" key="3">
    <source>
        <dbReference type="EMBL" id="KAK3349299.1"/>
    </source>
</evidence>
<feature type="domain" description="SET" evidence="2">
    <location>
        <begin position="80"/>
        <end position="212"/>
    </location>
</feature>
<sequence length="236" mass="25339">MAGKTKANPTSKGQGKPRSAKPTNGLPKNWPSSLPYLTSPIYSSALTPDHLTALRTPADPFKQSETLPLIPASHPRGPSARVHILPITNPSHPAHGQHGLFAVRDLAPGELIAPYFGEVHPGTGDGAARHADSDYDLWVDRDGDIAVDAARGGNEGRFINDYRGVPEGAGTRRRANAEFRAVWDGRAGERGMGVFVLKAGVKRGEEVCVSYGKGFWGERKEGEGRDCNKVQSLVML</sequence>
<evidence type="ECO:0000256" key="1">
    <source>
        <dbReference type="SAM" id="MobiDB-lite"/>
    </source>
</evidence>
<dbReference type="SUPFAM" id="SSF82199">
    <property type="entry name" value="SET domain"/>
    <property type="match status" value="1"/>
</dbReference>
<dbReference type="PROSITE" id="PS50280">
    <property type="entry name" value="SET"/>
    <property type="match status" value="1"/>
</dbReference>
<dbReference type="Pfam" id="PF00856">
    <property type="entry name" value="SET"/>
    <property type="match status" value="1"/>
</dbReference>
<reference evidence="3" key="2">
    <citation type="submission" date="2023-06" db="EMBL/GenBank/DDBJ databases">
        <authorList>
            <consortium name="Lawrence Berkeley National Laboratory"/>
            <person name="Haridas S."/>
            <person name="Hensen N."/>
            <person name="Bonometti L."/>
            <person name="Westerberg I."/>
            <person name="Brannstrom I.O."/>
            <person name="Guillou S."/>
            <person name="Cros-Aarteil S."/>
            <person name="Calhoun S."/>
            <person name="Kuo A."/>
            <person name="Mondo S."/>
            <person name="Pangilinan J."/>
            <person name="Riley R."/>
            <person name="Labutti K."/>
            <person name="Andreopoulos B."/>
            <person name="Lipzen A."/>
            <person name="Chen C."/>
            <person name="Yanf M."/>
            <person name="Daum C."/>
            <person name="Ng V."/>
            <person name="Clum A."/>
            <person name="Steindorff A."/>
            <person name="Ohm R."/>
            <person name="Martin F."/>
            <person name="Silar P."/>
            <person name="Natvig D."/>
            <person name="Lalanne C."/>
            <person name="Gautier V."/>
            <person name="Ament-Velasquez S.L."/>
            <person name="Kruys A."/>
            <person name="Hutchinson M.I."/>
            <person name="Powell A.J."/>
            <person name="Barry K."/>
            <person name="Miller A.N."/>
            <person name="Grigoriev I.V."/>
            <person name="Debuchy R."/>
            <person name="Gladieux P."/>
            <person name="Thoren M.H."/>
            <person name="Johannesson H."/>
        </authorList>
    </citation>
    <scope>NUCLEOTIDE SEQUENCE</scope>
    <source>
        <strain evidence="3">CBS 955.72</strain>
    </source>
</reference>
<gene>
    <name evidence="3" type="ORF">B0T25DRAFT_582271</name>
</gene>
<name>A0AAJ0MC68_9PEZI</name>
<feature type="region of interest" description="Disordered" evidence="1">
    <location>
        <begin position="1"/>
        <end position="31"/>
    </location>
</feature>
<dbReference type="EMBL" id="JAUIQD010000005">
    <property type="protein sequence ID" value="KAK3349299.1"/>
    <property type="molecule type" value="Genomic_DNA"/>
</dbReference>
<comment type="caution">
    <text evidence="3">The sequence shown here is derived from an EMBL/GenBank/DDBJ whole genome shotgun (WGS) entry which is preliminary data.</text>
</comment>
<dbReference type="Gene3D" id="2.170.270.10">
    <property type="entry name" value="SET domain"/>
    <property type="match status" value="1"/>
</dbReference>
<organism evidence="3 4">
    <name type="scientific">Lasiosphaeria hispida</name>
    <dbReference type="NCBI Taxonomy" id="260671"/>
    <lineage>
        <taxon>Eukaryota</taxon>
        <taxon>Fungi</taxon>
        <taxon>Dikarya</taxon>
        <taxon>Ascomycota</taxon>
        <taxon>Pezizomycotina</taxon>
        <taxon>Sordariomycetes</taxon>
        <taxon>Sordariomycetidae</taxon>
        <taxon>Sordariales</taxon>
        <taxon>Lasiosphaeriaceae</taxon>
        <taxon>Lasiosphaeria</taxon>
    </lineage>
</organism>
<protein>
    <recommendedName>
        <fullName evidence="2">SET domain-containing protein</fullName>
    </recommendedName>
</protein>
<dbReference type="InterPro" id="IPR046341">
    <property type="entry name" value="SET_dom_sf"/>
</dbReference>
<dbReference type="InterPro" id="IPR001214">
    <property type="entry name" value="SET_dom"/>
</dbReference>
<keyword evidence="4" id="KW-1185">Reference proteome</keyword>